<feature type="transmembrane region" description="Helical" evidence="1">
    <location>
        <begin position="7"/>
        <end position="23"/>
    </location>
</feature>
<proteinExistence type="predicted"/>
<dbReference type="EMBL" id="RZNH01000025">
    <property type="protein sequence ID" value="NOU60942.1"/>
    <property type="molecule type" value="Genomic_DNA"/>
</dbReference>
<evidence type="ECO:0000313" key="2">
    <source>
        <dbReference type="EMBL" id="NOU60942.1"/>
    </source>
</evidence>
<keyword evidence="1" id="KW-1133">Transmembrane helix</keyword>
<evidence type="ECO:0000256" key="1">
    <source>
        <dbReference type="SAM" id="Phobius"/>
    </source>
</evidence>
<gene>
    <name evidence="2" type="ORF">ELS83_14045</name>
</gene>
<keyword evidence="1" id="KW-0812">Transmembrane</keyword>
<evidence type="ECO:0000313" key="3">
    <source>
        <dbReference type="Proteomes" id="UP000732105"/>
    </source>
</evidence>
<sequence>MFYKKKEFIISLLMILFVGYYIADSNRYYDGFKNDSTKLFSIKFEGKVEDINVDRGWVTIVLKNDESFSIRSSANNNYNPRLLSRFLRINDSIYKPSNSDTLYVFKEKRKYYFIMETLKLNE</sequence>
<organism evidence="2 3">
    <name type="scientific">Marinifilum caeruleilacunae</name>
    <dbReference type="NCBI Taxonomy" id="2499076"/>
    <lineage>
        <taxon>Bacteria</taxon>
        <taxon>Pseudomonadati</taxon>
        <taxon>Bacteroidota</taxon>
        <taxon>Bacteroidia</taxon>
        <taxon>Marinilabiliales</taxon>
        <taxon>Marinifilaceae</taxon>
    </lineage>
</organism>
<comment type="caution">
    <text evidence="2">The sequence shown here is derived from an EMBL/GenBank/DDBJ whole genome shotgun (WGS) entry which is preliminary data.</text>
</comment>
<dbReference type="Proteomes" id="UP000732105">
    <property type="component" value="Unassembled WGS sequence"/>
</dbReference>
<name>A0ABX1WXU2_9BACT</name>
<dbReference type="RefSeq" id="WP_171596213.1">
    <property type="nucleotide sequence ID" value="NZ_RZNH01000025.1"/>
</dbReference>
<keyword evidence="3" id="KW-1185">Reference proteome</keyword>
<accession>A0ABX1WXU2</accession>
<reference evidence="2 3" key="1">
    <citation type="submission" date="2018-12" db="EMBL/GenBank/DDBJ databases">
        <title>Marinifilum JC070 sp. nov., a marine bacterium isolated from Yongle Blue Hole in the South China Sea.</title>
        <authorList>
            <person name="Fu T."/>
        </authorList>
    </citation>
    <scope>NUCLEOTIDE SEQUENCE [LARGE SCALE GENOMIC DNA]</scope>
    <source>
        <strain evidence="2 3">JC070</strain>
    </source>
</reference>
<protein>
    <submittedName>
        <fullName evidence="2">Uncharacterized protein</fullName>
    </submittedName>
</protein>
<keyword evidence="1" id="KW-0472">Membrane</keyword>